<evidence type="ECO:0000313" key="3">
    <source>
        <dbReference type="EMBL" id="KAK7688133.1"/>
    </source>
</evidence>
<feature type="compositionally biased region" description="Polar residues" evidence="2">
    <location>
        <begin position="415"/>
        <end position="425"/>
    </location>
</feature>
<accession>A0AAW0G350</accession>
<name>A0AAW0G350_9APHY</name>
<gene>
    <name evidence="3" type="ORF">QCA50_008503</name>
</gene>
<dbReference type="InterPro" id="IPR036875">
    <property type="entry name" value="Znf_CCHC_sf"/>
</dbReference>
<sequence length="628" mass="71599">MEISIEEEEIQRHKENQSRNPISRNIARFDVDSRTLGEGRLGDRERHRDQGTNNHKESRGGGLPRRGSSFPGRDELPSDGDDGDDQDDGDGDDGDDESDKAPTRYGGHNPPSSYFHPSNGRMTAGGSISQNISRPRGMGNATGRIKDWIKQIIREKLSMDPSTLTALKGIKFDQPPVYNGANDVEQFVQWLQPFMRWMVLNQLVGHDMEATRVTVLGQYLKGTALEWFNTIVDDSTRSQRWTFEKTILALFAQFVHQSMMLQATQKFESVRYVKGNGVAGLANKLLKWADRMVVYPDEYMVRRAFYNALPTRISLILGPMRGMSPKKNSMDELVDAALEVEDALVGETMRHIPREVSTSNTARNLPRPEAGSSSRPERKFKRVFGRRPGKGREGGERDRFNDRKEVTAHNRNMESRNVNDSNRPNCPSRDPRMKDSNDVTCWNCGQKGHYANSPKCPQKASGPAIRHMDENDQEITEGDDDQVRTNENKVNKDEEVKPELRSMTIHTAMSDSEYNYSDLEGTQYDSEGSYENALGSINDEEEQYYSISEDEFGFRIPEMKSMRIVDDMEDIDETRAHYVNLRRRIHRNRGEVIEIPDSDTEDEGERPVMNRDRGCSIDRTDCTSVRVH</sequence>
<dbReference type="EMBL" id="JASBNA010000011">
    <property type="protein sequence ID" value="KAK7688133.1"/>
    <property type="molecule type" value="Genomic_DNA"/>
</dbReference>
<dbReference type="Proteomes" id="UP001385951">
    <property type="component" value="Unassembled WGS sequence"/>
</dbReference>
<feature type="compositionally biased region" description="Basic and acidic residues" evidence="2">
    <location>
        <begin position="27"/>
        <end position="59"/>
    </location>
</feature>
<dbReference type="AlphaFoldDB" id="A0AAW0G350"/>
<dbReference type="GO" id="GO:0003676">
    <property type="term" value="F:nucleic acid binding"/>
    <property type="evidence" value="ECO:0007669"/>
    <property type="project" value="InterPro"/>
</dbReference>
<dbReference type="GO" id="GO:0006397">
    <property type="term" value="P:mRNA processing"/>
    <property type="evidence" value="ECO:0007669"/>
    <property type="project" value="UniProtKB-KW"/>
</dbReference>
<feature type="region of interest" description="Disordered" evidence="2">
    <location>
        <begin position="350"/>
        <end position="436"/>
    </location>
</feature>
<protein>
    <recommendedName>
        <fullName evidence="5">CCHC-type domain-containing protein</fullName>
    </recommendedName>
</protein>
<evidence type="ECO:0000256" key="1">
    <source>
        <dbReference type="ARBA" id="ARBA00022664"/>
    </source>
</evidence>
<evidence type="ECO:0000313" key="4">
    <source>
        <dbReference type="Proteomes" id="UP001385951"/>
    </source>
</evidence>
<evidence type="ECO:0008006" key="5">
    <source>
        <dbReference type="Google" id="ProtNLM"/>
    </source>
</evidence>
<feature type="compositionally biased region" description="Acidic residues" evidence="2">
    <location>
        <begin position="77"/>
        <end position="98"/>
    </location>
</feature>
<reference evidence="3 4" key="1">
    <citation type="submission" date="2022-09" db="EMBL/GenBank/DDBJ databases">
        <authorList>
            <person name="Palmer J.M."/>
        </authorList>
    </citation>
    <scope>NUCLEOTIDE SEQUENCE [LARGE SCALE GENOMIC DNA]</scope>
    <source>
        <strain evidence="3 4">DSM 7382</strain>
    </source>
</reference>
<feature type="compositionally biased region" description="Basic residues" evidence="2">
    <location>
        <begin position="378"/>
        <end position="389"/>
    </location>
</feature>
<feature type="compositionally biased region" description="Basic and acidic residues" evidence="2">
    <location>
        <begin position="481"/>
        <end position="491"/>
    </location>
</feature>
<feature type="region of interest" description="Disordered" evidence="2">
    <location>
        <begin position="1"/>
        <end position="140"/>
    </location>
</feature>
<organism evidence="3 4">
    <name type="scientific">Cerrena zonata</name>
    <dbReference type="NCBI Taxonomy" id="2478898"/>
    <lineage>
        <taxon>Eukaryota</taxon>
        <taxon>Fungi</taxon>
        <taxon>Dikarya</taxon>
        <taxon>Basidiomycota</taxon>
        <taxon>Agaricomycotina</taxon>
        <taxon>Agaricomycetes</taxon>
        <taxon>Polyporales</taxon>
        <taxon>Cerrenaceae</taxon>
        <taxon>Cerrena</taxon>
    </lineage>
</organism>
<proteinExistence type="predicted"/>
<keyword evidence="4" id="KW-1185">Reference proteome</keyword>
<feature type="region of interest" description="Disordered" evidence="2">
    <location>
        <begin position="472"/>
        <end position="491"/>
    </location>
</feature>
<evidence type="ECO:0000256" key="2">
    <source>
        <dbReference type="SAM" id="MobiDB-lite"/>
    </source>
</evidence>
<dbReference type="GO" id="GO:0008270">
    <property type="term" value="F:zinc ion binding"/>
    <property type="evidence" value="ECO:0007669"/>
    <property type="project" value="InterPro"/>
</dbReference>
<dbReference type="SUPFAM" id="SSF57756">
    <property type="entry name" value="Retrovirus zinc finger-like domains"/>
    <property type="match status" value="1"/>
</dbReference>
<comment type="caution">
    <text evidence="3">The sequence shown here is derived from an EMBL/GenBank/DDBJ whole genome shotgun (WGS) entry which is preliminary data.</text>
</comment>
<keyword evidence="1" id="KW-0507">mRNA processing</keyword>
<feature type="compositionally biased region" description="Basic and acidic residues" evidence="2">
    <location>
        <begin position="390"/>
        <end position="414"/>
    </location>
</feature>